<proteinExistence type="predicted"/>
<dbReference type="RefSeq" id="WP_097153035.1">
    <property type="nucleotide sequence ID" value="NZ_OBEL01000001.1"/>
</dbReference>
<dbReference type="GO" id="GO:0005886">
    <property type="term" value="C:plasma membrane"/>
    <property type="evidence" value="ECO:0007669"/>
    <property type="project" value="UniProtKB-SubCell"/>
</dbReference>
<comment type="subcellular location">
    <subcellularLocation>
        <location evidence="1">Cell membrane</location>
        <topology evidence="1">Multi-pass membrane protein</topology>
    </subcellularLocation>
</comment>
<dbReference type="GO" id="GO:0015171">
    <property type="term" value="F:amino acid transmembrane transporter activity"/>
    <property type="evidence" value="ECO:0007669"/>
    <property type="project" value="TreeGrafter"/>
</dbReference>
<feature type="transmembrane region" description="Helical" evidence="6">
    <location>
        <begin position="39"/>
        <end position="65"/>
    </location>
</feature>
<evidence type="ECO:0000256" key="5">
    <source>
        <dbReference type="ARBA" id="ARBA00023136"/>
    </source>
</evidence>
<evidence type="ECO:0000256" key="4">
    <source>
        <dbReference type="ARBA" id="ARBA00022989"/>
    </source>
</evidence>
<evidence type="ECO:0000256" key="1">
    <source>
        <dbReference type="ARBA" id="ARBA00004651"/>
    </source>
</evidence>
<reference evidence="7 8" key="1">
    <citation type="submission" date="2017-09" db="EMBL/GenBank/DDBJ databases">
        <authorList>
            <person name="Ehlers B."/>
            <person name="Leendertz F.H."/>
        </authorList>
    </citation>
    <scope>NUCLEOTIDE SEQUENCE [LARGE SCALE GENOMIC DNA]</scope>
    <source>
        <strain evidence="7 8">DSM 18289</strain>
    </source>
</reference>
<dbReference type="PANTHER" id="PTHR30086:SF20">
    <property type="entry name" value="ARGININE EXPORTER PROTEIN ARGO-RELATED"/>
    <property type="match status" value="1"/>
</dbReference>
<keyword evidence="4 6" id="KW-1133">Transmembrane helix</keyword>
<evidence type="ECO:0000256" key="6">
    <source>
        <dbReference type="SAM" id="Phobius"/>
    </source>
</evidence>
<feature type="transmembrane region" description="Helical" evidence="6">
    <location>
        <begin position="71"/>
        <end position="88"/>
    </location>
</feature>
<evidence type="ECO:0000256" key="3">
    <source>
        <dbReference type="ARBA" id="ARBA00022692"/>
    </source>
</evidence>
<feature type="transmembrane region" description="Helical" evidence="6">
    <location>
        <begin position="6"/>
        <end position="32"/>
    </location>
</feature>
<dbReference type="PIRSF" id="PIRSF006324">
    <property type="entry name" value="LeuE"/>
    <property type="match status" value="1"/>
</dbReference>
<name>A0A285NJJ6_9HYPH</name>
<dbReference type="PANTHER" id="PTHR30086">
    <property type="entry name" value="ARGININE EXPORTER PROTEIN ARGO"/>
    <property type="match status" value="1"/>
</dbReference>
<evidence type="ECO:0000313" key="7">
    <source>
        <dbReference type="EMBL" id="SNZ09093.1"/>
    </source>
</evidence>
<dbReference type="InterPro" id="IPR001123">
    <property type="entry name" value="LeuE-type"/>
</dbReference>
<protein>
    <submittedName>
        <fullName evidence="7">Threonine/homoserine/homoserine lactone efflux protein</fullName>
    </submittedName>
</protein>
<dbReference type="AlphaFoldDB" id="A0A285NJJ6"/>
<keyword evidence="2" id="KW-1003">Cell membrane</keyword>
<organism evidence="7 8">
    <name type="scientific">Cohaesibacter gelatinilyticus</name>
    <dbReference type="NCBI Taxonomy" id="372072"/>
    <lineage>
        <taxon>Bacteria</taxon>
        <taxon>Pseudomonadati</taxon>
        <taxon>Pseudomonadota</taxon>
        <taxon>Alphaproteobacteria</taxon>
        <taxon>Hyphomicrobiales</taxon>
        <taxon>Cohaesibacteraceae</taxon>
    </lineage>
</organism>
<keyword evidence="8" id="KW-1185">Reference proteome</keyword>
<evidence type="ECO:0000256" key="2">
    <source>
        <dbReference type="ARBA" id="ARBA00022475"/>
    </source>
</evidence>
<keyword evidence="3 6" id="KW-0812">Transmembrane</keyword>
<dbReference type="EMBL" id="OBEL01000001">
    <property type="protein sequence ID" value="SNZ09093.1"/>
    <property type="molecule type" value="Genomic_DNA"/>
</dbReference>
<gene>
    <name evidence="7" type="ORF">SAMN06265368_1931</name>
</gene>
<dbReference type="Pfam" id="PF01810">
    <property type="entry name" value="LysE"/>
    <property type="match status" value="1"/>
</dbReference>
<sequence length="206" mass="22049">MKLELWLAFVATYTLICLIPGPSVLMVTGIALTKGRKEAFLCILGELLGGVVLIALSLLGVGAILAASAELFQIVKWAGVFYMAYLGCHQIYDASKLKSDPTLDTNTQANLASARAGFFTAILNPKAIFFYVAFLAQFLEPGGNIYSQFVIVTTTSTVIVAVILGFYATIASHARKRFQSARAQQKFGFMGGGFLLGGSVLMASTR</sequence>
<feature type="transmembrane region" description="Helical" evidence="6">
    <location>
        <begin position="145"/>
        <end position="167"/>
    </location>
</feature>
<feature type="transmembrane region" description="Helical" evidence="6">
    <location>
        <begin position="116"/>
        <end position="139"/>
    </location>
</feature>
<dbReference type="Proteomes" id="UP000219439">
    <property type="component" value="Unassembled WGS sequence"/>
</dbReference>
<keyword evidence="5 6" id="KW-0472">Membrane</keyword>
<feature type="transmembrane region" description="Helical" evidence="6">
    <location>
        <begin position="187"/>
        <end position="205"/>
    </location>
</feature>
<evidence type="ECO:0000313" key="8">
    <source>
        <dbReference type="Proteomes" id="UP000219439"/>
    </source>
</evidence>
<accession>A0A285NJJ6</accession>
<dbReference type="OrthoDB" id="9804822at2"/>